<evidence type="ECO:0000313" key="1">
    <source>
        <dbReference type="EMBL" id="SMB95523.1"/>
    </source>
</evidence>
<dbReference type="EMBL" id="FWWT01000022">
    <property type="protein sequence ID" value="SMB95523.1"/>
    <property type="molecule type" value="Genomic_DNA"/>
</dbReference>
<sequence length="103" mass="12089">MKGFKDITKNDVKNIIFLRTEEGKSIREISKVLNIKYGTVHLFIKRNVPKKEKPKPICPICKHKHTVNEVISCTDIRSLKVYYCKECLIEIWPNGEEREPLYA</sequence>
<dbReference type="RefSeq" id="WP_084054211.1">
    <property type="nucleotide sequence ID" value="NZ_FWWT01000022.1"/>
</dbReference>
<dbReference type="SUPFAM" id="SSF88659">
    <property type="entry name" value="Sigma3 and sigma4 domains of RNA polymerase sigma factors"/>
    <property type="match status" value="1"/>
</dbReference>
<accession>A0A1W1VQI1</accession>
<protein>
    <submittedName>
        <fullName evidence="1">RNA polymerase, sigma-24 subunit, ECF subfamily</fullName>
    </submittedName>
</protein>
<reference evidence="1 2" key="1">
    <citation type="submission" date="2017-04" db="EMBL/GenBank/DDBJ databases">
        <authorList>
            <person name="Afonso C.L."/>
            <person name="Miller P.J."/>
            <person name="Scott M.A."/>
            <person name="Spackman E."/>
            <person name="Goraichik I."/>
            <person name="Dimitrov K.M."/>
            <person name="Suarez D.L."/>
            <person name="Swayne D.E."/>
        </authorList>
    </citation>
    <scope>NUCLEOTIDE SEQUENCE [LARGE SCALE GENOMIC DNA]</scope>
    <source>
        <strain evidence="1 2">DSM 11270</strain>
    </source>
</reference>
<evidence type="ECO:0000313" key="2">
    <source>
        <dbReference type="Proteomes" id="UP000192731"/>
    </source>
</evidence>
<dbReference type="STRING" id="656914.SAMN00017405_0419"/>
<name>A0A1W1VQI1_DESTI</name>
<proteinExistence type="predicted"/>
<gene>
    <name evidence="1" type="ORF">SAMN00017405_0419</name>
</gene>
<dbReference type="InterPro" id="IPR013324">
    <property type="entry name" value="RNA_pol_sigma_r3/r4-like"/>
</dbReference>
<keyword evidence="2" id="KW-1185">Reference proteome</keyword>
<dbReference type="AlphaFoldDB" id="A0A1W1VQI1"/>
<dbReference type="Proteomes" id="UP000192731">
    <property type="component" value="Unassembled WGS sequence"/>
</dbReference>
<organism evidence="1 2">
    <name type="scientific">Desulfonispora thiosulfatigenes DSM 11270</name>
    <dbReference type="NCBI Taxonomy" id="656914"/>
    <lineage>
        <taxon>Bacteria</taxon>
        <taxon>Bacillati</taxon>
        <taxon>Bacillota</taxon>
        <taxon>Clostridia</taxon>
        <taxon>Eubacteriales</taxon>
        <taxon>Peptococcaceae</taxon>
        <taxon>Desulfonispora</taxon>
    </lineage>
</organism>